<protein>
    <submittedName>
        <fullName evidence="2">Membrane protein</fullName>
    </submittedName>
</protein>
<accession>A0A146AJD3</accession>
<dbReference type="Proteomes" id="UP000077037">
    <property type="component" value="Unassembled WGS sequence"/>
</dbReference>
<keyword evidence="1" id="KW-0812">Transmembrane</keyword>
<dbReference type="PANTHER" id="PTHR35342:SF5">
    <property type="entry name" value="TRICARBOXYLIC TRANSPORT PROTEIN"/>
    <property type="match status" value="1"/>
</dbReference>
<reference evidence="2 3" key="1">
    <citation type="submission" date="2016-03" db="EMBL/GenBank/DDBJ databases">
        <authorList>
            <consortium name="Pathogen Informatics"/>
        </authorList>
    </citation>
    <scope>NUCLEOTIDE SEQUENCE [LARGE SCALE GENOMIC DNA]</scope>
    <source>
        <strain evidence="2 3">NCTC13364</strain>
    </source>
</reference>
<proteinExistence type="predicted"/>
<dbReference type="PANTHER" id="PTHR35342">
    <property type="entry name" value="TRICARBOXYLIC TRANSPORT PROTEIN"/>
    <property type="match status" value="1"/>
</dbReference>
<sequence length="72" mass="8000">MLGFILGPMLEENFRRTMLLSRGDFAVFVERPISGTLFAVIGAIVVWQIVSFLRANRKRRNAAAVQAPHGAD</sequence>
<evidence type="ECO:0000256" key="1">
    <source>
        <dbReference type="SAM" id="Phobius"/>
    </source>
</evidence>
<gene>
    <name evidence="2" type="ORF">SAMEA1982600_00055</name>
</gene>
<feature type="transmembrane region" description="Helical" evidence="1">
    <location>
        <begin position="33"/>
        <end position="53"/>
    </location>
</feature>
<evidence type="ECO:0000313" key="2">
    <source>
        <dbReference type="EMBL" id="CZZ88834.1"/>
    </source>
</evidence>
<evidence type="ECO:0000313" key="3">
    <source>
        <dbReference type="Proteomes" id="UP000077037"/>
    </source>
</evidence>
<organism evidence="2 3">
    <name type="scientific">Bordetella ansorpii</name>
    <dbReference type="NCBI Taxonomy" id="288768"/>
    <lineage>
        <taxon>Bacteria</taxon>
        <taxon>Pseudomonadati</taxon>
        <taxon>Pseudomonadota</taxon>
        <taxon>Betaproteobacteria</taxon>
        <taxon>Burkholderiales</taxon>
        <taxon>Alcaligenaceae</taxon>
        <taxon>Bordetella</taxon>
    </lineage>
</organism>
<dbReference type="EMBL" id="FKBS01000002">
    <property type="protein sequence ID" value="CZZ88834.1"/>
    <property type="molecule type" value="Genomic_DNA"/>
</dbReference>
<dbReference type="AlphaFoldDB" id="A0A146AJD3"/>
<keyword evidence="1" id="KW-1133">Transmembrane helix</keyword>
<name>A0A146AJD3_9BORD</name>
<keyword evidence="1" id="KW-0472">Membrane</keyword>